<accession>A0A7W6JAD0</accession>
<sequence length="113" mass="12596">MHRLLTMKRLSVLFLCTFAVLVGATFAWQALVKAPGERCEAAGMWWDSQSRQCAKPISIAEITGRPNGQTRAEASDAKNRELIAIEDVLEARQKARDVETERQRAALAAERGR</sequence>
<evidence type="ECO:0000313" key="2">
    <source>
        <dbReference type="Proteomes" id="UP000529946"/>
    </source>
</evidence>
<organism evidence="1 2">
    <name type="scientific">Brevundimonas lenta</name>
    <dbReference type="NCBI Taxonomy" id="424796"/>
    <lineage>
        <taxon>Bacteria</taxon>
        <taxon>Pseudomonadati</taxon>
        <taxon>Pseudomonadota</taxon>
        <taxon>Alphaproteobacteria</taxon>
        <taxon>Caulobacterales</taxon>
        <taxon>Caulobacteraceae</taxon>
        <taxon>Brevundimonas</taxon>
    </lineage>
</organism>
<keyword evidence="2" id="KW-1185">Reference proteome</keyword>
<name>A0A7W6JAD0_9CAUL</name>
<proteinExistence type="predicted"/>
<evidence type="ECO:0000313" key="1">
    <source>
        <dbReference type="EMBL" id="MBB4081442.1"/>
    </source>
</evidence>
<protein>
    <submittedName>
        <fullName evidence="1">Uncharacterized protein</fullName>
    </submittedName>
</protein>
<dbReference type="EMBL" id="JACIDM010000001">
    <property type="protein sequence ID" value="MBB4081442.1"/>
    <property type="molecule type" value="Genomic_DNA"/>
</dbReference>
<gene>
    <name evidence="1" type="ORF">GGR12_000281</name>
</gene>
<dbReference type="Proteomes" id="UP000529946">
    <property type="component" value="Unassembled WGS sequence"/>
</dbReference>
<dbReference type="RefSeq" id="WP_183202105.1">
    <property type="nucleotide sequence ID" value="NZ_BAAAER010000002.1"/>
</dbReference>
<reference evidence="1 2" key="1">
    <citation type="submission" date="2020-08" db="EMBL/GenBank/DDBJ databases">
        <title>Genomic Encyclopedia of Type Strains, Phase IV (KMG-IV): sequencing the most valuable type-strain genomes for metagenomic binning, comparative biology and taxonomic classification.</title>
        <authorList>
            <person name="Goeker M."/>
        </authorList>
    </citation>
    <scope>NUCLEOTIDE SEQUENCE [LARGE SCALE GENOMIC DNA]</scope>
    <source>
        <strain evidence="1 2">DSM 23960</strain>
    </source>
</reference>
<dbReference type="AlphaFoldDB" id="A0A7W6JAD0"/>
<comment type="caution">
    <text evidence="1">The sequence shown here is derived from an EMBL/GenBank/DDBJ whole genome shotgun (WGS) entry which is preliminary data.</text>
</comment>